<dbReference type="PANTHER" id="PTHR46033">
    <property type="entry name" value="PROTEIN MAIN-LIKE 2"/>
    <property type="match status" value="1"/>
</dbReference>
<dbReference type="AlphaFoldDB" id="A0A2N9FQL9"/>
<evidence type="ECO:0000259" key="2">
    <source>
        <dbReference type="Pfam" id="PF10536"/>
    </source>
</evidence>
<name>A0A2N9FQL9_FAGSY</name>
<proteinExistence type="predicted"/>
<dbReference type="InterPro" id="IPR044824">
    <property type="entry name" value="MAIN-like"/>
</dbReference>
<reference evidence="3" key="1">
    <citation type="submission" date="2018-02" db="EMBL/GenBank/DDBJ databases">
        <authorList>
            <person name="Cohen D.B."/>
            <person name="Kent A.D."/>
        </authorList>
    </citation>
    <scope>NUCLEOTIDE SEQUENCE</scope>
</reference>
<evidence type="ECO:0000256" key="1">
    <source>
        <dbReference type="SAM" id="MobiDB-lite"/>
    </source>
</evidence>
<evidence type="ECO:0000313" key="3">
    <source>
        <dbReference type="EMBL" id="SPC89221.1"/>
    </source>
</evidence>
<organism evidence="3">
    <name type="scientific">Fagus sylvatica</name>
    <name type="common">Beechnut</name>
    <dbReference type="NCBI Taxonomy" id="28930"/>
    <lineage>
        <taxon>Eukaryota</taxon>
        <taxon>Viridiplantae</taxon>
        <taxon>Streptophyta</taxon>
        <taxon>Embryophyta</taxon>
        <taxon>Tracheophyta</taxon>
        <taxon>Spermatophyta</taxon>
        <taxon>Magnoliopsida</taxon>
        <taxon>eudicotyledons</taxon>
        <taxon>Gunneridae</taxon>
        <taxon>Pentapetalae</taxon>
        <taxon>rosids</taxon>
        <taxon>fabids</taxon>
        <taxon>Fagales</taxon>
        <taxon>Fagaceae</taxon>
        <taxon>Fagus</taxon>
    </lineage>
</organism>
<dbReference type="InterPro" id="IPR019557">
    <property type="entry name" value="AminoTfrase-like_pln_mobile"/>
</dbReference>
<dbReference type="PANTHER" id="PTHR46033:SF8">
    <property type="entry name" value="PROTEIN MAINTENANCE OF MERISTEMS-LIKE"/>
    <property type="match status" value="1"/>
</dbReference>
<feature type="region of interest" description="Disordered" evidence="1">
    <location>
        <begin position="22"/>
        <end position="56"/>
    </location>
</feature>
<dbReference type="Pfam" id="PF10536">
    <property type="entry name" value="PMD"/>
    <property type="match status" value="1"/>
</dbReference>
<dbReference type="GO" id="GO:0010073">
    <property type="term" value="P:meristem maintenance"/>
    <property type="evidence" value="ECO:0007669"/>
    <property type="project" value="InterPro"/>
</dbReference>
<dbReference type="EMBL" id="OIVN01001051">
    <property type="protein sequence ID" value="SPC89221.1"/>
    <property type="molecule type" value="Genomic_DNA"/>
</dbReference>
<accession>A0A2N9FQL9</accession>
<feature type="domain" description="Aminotransferase-like plant mobile" evidence="2">
    <location>
        <begin position="196"/>
        <end position="441"/>
    </location>
</feature>
<sequence length="628" mass="70705">MQIGADFGQLEYAFDELKELASKMSSSGGDGGRRRSSRLEKGKEVVYASSPDTNDEYKSMEGLVERASHQVVEELQHQNDAGGEDMSSTPSITIQELVQPSATASIPVGSTEVPTGGVAPWRALATKRRRASARISLTPEDDPEHVVPGKRYPPEGGIRPKEEPTSQSSEQGSWFVFHSYLAGGQPEYHAFQEGLGFRHFLNIPNMSLNHRIVRAWYEQYFHHIGTFHLSTCEMGVLPLDWSAILGIRFGGRIPPREHLSREEVMVMMGIDDPRAFVETQKMTLKVVALKGKGELQEPLTDVHLCHLMVYFISSCFLGEDQTTIPLPFLGMFRDLYQLHEYGWRALTYGFYLKVLHRFSRRETSSLHGFWQFTIYWVFEHFLTSCPSLVRPRPGAVFLLARRWDATCIERLTIRQLLEYCIEVDCIRDGDIFFQPYGSLLSRVVCHTLPGTIVGRSLSLMDLRPDLSLLGSSGSERDDLTYSRDEAVRQLHEHLARMSTSSTAPIDGAGTSTQGPTSSLDIDFRGWLDGDFDGLHGLAWLYMEIAWLGMALFGDCMAWHVFMWRIGTYTSAMPKNRDLCLHAARDINMGSGLTPRRCPRKLGLMPAQVLEGSGLTPLRGPRILKDDFE</sequence>
<protein>
    <recommendedName>
        <fullName evidence="2">Aminotransferase-like plant mobile domain-containing protein</fullName>
    </recommendedName>
</protein>
<gene>
    <name evidence="3" type="ORF">FSB_LOCUS17103</name>
</gene>
<feature type="region of interest" description="Disordered" evidence="1">
    <location>
        <begin position="130"/>
        <end position="170"/>
    </location>
</feature>
<feature type="compositionally biased region" description="Basic and acidic residues" evidence="1">
    <location>
        <begin position="31"/>
        <end position="44"/>
    </location>
</feature>